<feature type="compositionally biased region" description="Pro residues" evidence="1">
    <location>
        <begin position="44"/>
        <end position="54"/>
    </location>
</feature>
<feature type="region of interest" description="Disordered" evidence="1">
    <location>
        <begin position="156"/>
        <end position="201"/>
    </location>
</feature>
<protein>
    <submittedName>
        <fullName evidence="2">Uncharacterized protein</fullName>
    </submittedName>
</protein>
<feature type="compositionally biased region" description="Polar residues" evidence="1">
    <location>
        <begin position="1"/>
        <end position="24"/>
    </location>
</feature>
<evidence type="ECO:0000313" key="2">
    <source>
        <dbReference type="EMBL" id="KAH0562591.1"/>
    </source>
</evidence>
<name>A0A9P8LEN4_9PEZI</name>
<sequence length="201" mass="21398">MTATNGSTKPLTFSLPSETNSMNGKFQLPTLAPLNFSLTDGTNIPPPPDSPIPEPKSDIKPVPLVKSAPPTPQQQNPKDGLPEPPTSPTSTSTSAERPSSIRRFLSLKSLNSTYGNHPQAPGSLDINRPQSPSAKSSISTLGKKNWFMRVRKAEPSLAEGKEAEANGVPPEKVGPPPPKLPEVRTETGSLFGDEDVFGKIK</sequence>
<comment type="caution">
    <text evidence="2">The sequence shown here is derived from an EMBL/GenBank/DDBJ whole genome shotgun (WGS) entry which is preliminary data.</text>
</comment>
<evidence type="ECO:0000313" key="3">
    <source>
        <dbReference type="Proteomes" id="UP000750711"/>
    </source>
</evidence>
<organism evidence="2 3">
    <name type="scientific">Trichoglossum hirsutum</name>
    <dbReference type="NCBI Taxonomy" id="265104"/>
    <lineage>
        <taxon>Eukaryota</taxon>
        <taxon>Fungi</taxon>
        <taxon>Dikarya</taxon>
        <taxon>Ascomycota</taxon>
        <taxon>Pezizomycotina</taxon>
        <taxon>Geoglossomycetes</taxon>
        <taxon>Geoglossales</taxon>
        <taxon>Geoglossaceae</taxon>
        <taxon>Trichoglossum</taxon>
    </lineage>
</organism>
<proteinExistence type="predicted"/>
<dbReference type="AlphaFoldDB" id="A0A9P8LEN4"/>
<evidence type="ECO:0000256" key="1">
    <source>
        <dbReference type="SAM" id="MobiDB-lite"/>
    </source>
</evidence>
<gene>
    <name evidence="2" type="ORF">GP486_002734</name>
</gene>
<feature type="region of interest" description="Disordered" evidence="1">
    <location>
        <begin position="1"/>
        <end position="140"/>
    </location>
</feature>
<reference evidence="2" key="1">
    <citation type="submission" date="2021-03" db="EMBL/GenBank/DDBJ databases">
        <title>Comparative genomics and phylogenomic investigation of the class Geoglossomycetes provide insights into ecological specialization and systematics.</title>
        <authorList>
            <person name="Melie T."/>
            <person name="Pirro S."/>
            <person name="Miller A.N."/>
            <person name="Quandt A."/>
        </authorList>
    </citation>
    <scope>NUCLEOTIDE SEQUENCE</scope>
    <source>
        <strain evidence="2">CAQ_001_2017</strain>
    </source>
</reference>
<feature type="compositionally biased region" description="Polar residues" evidence="1">
    <location>
        <begin position="128"/>
        <end position="140"/>
    </location>
</feature>
<feature type="compositionally biased region" description="Low complexity" evidence="1">
    <location>
        <begin position="88"/>
        <end position="98"/>
    </location>
</feature>
<accession>A0A9P8LEN4</accession>
<dbReference type="EMBL" id="JAGHQM010000321">
    <property type="protein sequence ID" value="KAH0562591.1"/>
    <property type="molecule type" value="Genomic_DNA"/>
</dbReference>
<dbReference type="Proteomes" id="UP000750711">
    <property type="component" value="Unassembled WGS sequence"/>
</dbReference>
<keyword evidence="3" id="KW-1185">Reference proteome</keyword>